<organism evidence="2">
    <name type="scientific">Salpingoeca rosetta (strain ATCC 50818 / BSB-021)</name>
    <dbReference type="NCBI Taxonomy" id="946362"/>
    <lineage>
        <taxon>Eukaryota</taxon>
        <taxon>Choanoflagellata</taxon>
        <taxon>Craspedida</taxon>
        <taxon>Salpingoecidae</taxon>
        <taxon>Salpingoeca</taxon>
    </lineage>
</organism>
<dbReference type="GeneID" id="16069196"/>
<evidence type="ECO:0000313" key="2">
    <source>
        <dbReference type="Proteomes" id="UP000007799"/>
    </source>
</evidence>
<sequence>MAAHSVVCCTSRVCRFALVVLLLHCWSAVLLRGAVIEEDGFGNLHITTTTTTTTATGIAEEDQEEWSPSSSHSRVLVNGVDVMAQLVAAQRQLRSRGRFVKQLCRDHTVDVTTVTGLGQEGLGKWRNSVLAPNGKVYAMPIRSPHVLIVDPDTNAVDTTTITGFSTGQAKWTGAVLAPNNKIYAVPADATSVLIIDPATNAYNASAITGLPPGDSKWADAVLASNGLIFGMPNQAASVLIIDPATNASDTTTIPVAVLEGGNQWYGAVQAPNNGKIYAAPGMQTAVLIIDPATNTTDNTTIAGFPLSARGHLKWRGAVLAPNGKIYCVPQDATSVLIIDPFTDTADTTTLGGLFPTTSKWYSGVLTPDGRILGIPDHANAVLIIDPIANTTDVTSLRVPPNQFGWATGLVAGRNRDKVVCVPYGHQAVLIIDLVCLEYAV</sequence>
<accession>F2UQ42</accession>
<gene>
    <name evidence="1" type="ORF">PTSG_10695</name>
</gene>
<dbReference type="KEGG" id="sre:PTSG_10695"/>
<dbReference type="Proteomes" id="UP000007799">
    <property type="component" value="Unassembled WGS sequence"/>
</dbReference>
<dbReference type="AlphaFoldDB" id="F2UQ42"/>
<dbReference type="Gene3D" id="2.130.10.10">
    <property type="entry name" value="YVTN repeat-like/Quinoprotein amine dehydrogenase"/>
    <property type="match status" value="1"/>
</dbReference>
<proteinExistence type="predicted"/>
<dbReference type="InterPro" id="IPR051200">
    <property type="entry name" value="Host-pathogen_enzymatic-act"/>
</dbReference>
<dbReference type="InterPro" id="IPR011045">
    <property type="entry name" value="N2O_reductase_N"/>
</dbReference>
<protein>
    <submittedName>
        <fullName evidence="1">Uncharacterized protein</fullName>
    </submittedName>
</protein>
<dbReference type="RefSeq" id="XP_004988660.1">
    <property type="nucleotide sequence ID" value="XM_004988603.1"/>
</dbReference>
<keyword evidence="2" id="KW-1185">Reference proteome</keyword>
<evidence type="ECO:0000313" key="1">
    <source>
        <dbReference type="EMBL" id="EGD79710.1"/>
    </source>
</evidence>
<dbReference type="InParanoid" id="F2UQ42"/>
<dbReference type="PANTHER" id="PTHR47197:SF3">
    <property type="entry name" value="DIHYDRO-HEME D1 DEHYDROGENASE"/>
    <property type="match status" value="1"/>
</dbReference>
<dbReference type="OrthoDB" id="10260017at2759"/>
<dbReference type="InterPro" id="IPR015943">
    <property type="entry name" value="WD40/YVTN_repeat-like_dom_sf"/>
</dbReference>
<dbReference type="EMBL" id="GL832988">
    <property type="protein sequence ID" value="EGD79710.1"/>
    <property type="molecule type" value="Genomic_DNA"/>
</dbReference>
<name>F2UQ42_SALR5</name>
<reference evidence="1" key="1">
    <citation type="submission" date="2009-08" db="EMBL/GenBank/DDBJ databases">
        <title>Annotation of Salpingoeca rosetta.</title>
        <authorList>
            <consortium name="The Broad Institute Genome Sequencing Platform"/>
            <person name="Russ C."/>
            <person name="Cuomo C."/>
            <person name="Burger G."/>
            <person name="Gray M.W."/>
            <person name="Holland P.W.H."/>
            <person name="King N."/>
            <person name="Lang F.B.F."/>
            <person name="Roger A.J."/>
            <person name="Ruiz-Trillo I."/>
            <person name="Young S.K."/>
            <person name="Zeng Q."/>
            <person name="Gargeya S."/>
            <person name="Alvarado L."/>
            <person name="Berlin A."/>
            <person name="Chapman S.B."/>
            <person name="Chen Z."/>
            <person name="Freedman E."/>
            <person name="Gellesch M."/>
            <person name="Goldberg J."/>
            <person name="Griggs A."/>
            <person name="Gujja S."/>
            <person name="Heilman E."/>
            <person name="Heiman D."/>
            <person name="Howarth C."/>
            <person name="Mehta T."/>
            <person name="Neiman D."/>
            <person name="Pearson M."/>
            <person name="Roberts A."/>
            <person name="Saif S."/>
            <person name="Shea T."/>
            <person name="Shenoy N."/>
            <person name="Sisk P."/>
            <person name="Stolte C."/>
            <person name="Sykes S."/>
            <person name="White J."/>
            <person name="Yandava C."/>
            <person name="Haas B."/>
            <person name="Nusbaum C."/>
            <person name="Birren B."/>
        </authorList>
    </citation>
    <scope>NUCLEOTIDE SEQUENCE [LARGE SCALE GENOMIC DNA]</scope>
    <source>
        <strain evidence="1">ATCC 50818</strain>
    </source>
</reference>
<dbReference type="eggNOG" id="ENOG502QT99">
    <property type="taxonomic scope" value="Eukaryota"/>
</dbReference>
<dbReference type="SUPFAM" id="SSF50974">
    <property type="entry name" value="Nitrous oxide reductase, N-terminal domain"/>
    <property type="match status" value="1"/>
</dbReference>
<dbReference type="PANTHER" id="PTHR47197">
    <property type="entry name" value="PROTEIN NIRF"/>
    <property type="match status" value="1"/>
</dbReference>